<evidence type="ECO:0000313" key="2">
    <source>
        <dbReference type="EMBL" id="ROL42251.1"/>
    </source>
</evidence>
<dbReference type="AlphaFoldDB" id="A0A3N0Y8C3"/>
<protein>
    <submittedName>
        <fullName evidence="2">Uncharacterized protein</fullName>
    </submittedName>
</protein>
<evidence type="ECO:0000256" key="1">
    <source>
        <dbReference type="SAM" id="MobiDB-lite"/>
    </source>
</evidence>
<proteinExistence type="predicted"/>
<comment type="caution">
    <text evidence="2">The sequence shown here is derived from an EMBL/GenBank/DDBJ whole genome shotgun (WGS) entry which is preliminary data.</text>
</comment>
<dbReference type="EMBL" id="RJVU01050031">
    <property type="protein sequence ID" value="ROL42251.1"/>
    <property type="molecule type" value="Genomic_DNA"/>
</dbReference>
<organism evidence="2 3">
    <name type="scientific">Anabarilius grahami</name>
    <name type="common">Kanglang fish</name>
    <name type="synonym">Barilius grahami</name>
    <dbReference type="NCBI Taxonomy" id="495550"/>
    <lineage>
        <taxon>Eukaryota</taxon>
        <taxon>Metazoa</taxon>
        <taxon>Chordata</taxon>
        <taxon>Craniata</taxon>
        <taxon>Vertebrata</taxon>
        <taxon>Euteleostomi</taxon>
        <taxon>Actinopterygii</taxon>
        <taxon>Neopterygii</taxon>
        <taxon>Teleostei</taxon>
        <taxon>Ostariophysi</taxon>
        <taxon>Cypriniformes</taxon>
        <taxon>Xenocyprididae</taxon>
        <taxon>Xenocypridinae</taxon>
        <taxon>Xenocypridinae incertae sedis</taxon>
        <taxon>Anabarilius</taxon>
    </lineage>
</organism>
<keyword evidence="3" id="KW-1185">Reference proteome</keyword>
<dbReference type="Proteomes" id="UP000281406">
    <property type="component" value="Unassembled WGS sequence"/>
</dbReference>
<evidence type="ECO:0000313" key="3">
    <source>
        <dbReference type="Proteomes" id="UP000281406"/>
    </source>
</evidence>
<reference evidence="2 3" key="1">
    <citation type="submission" date="2018-10" db="EMBL/GenBank/DDBJ databases">
        <title>Genome assembly for a Yunnan-Guizhou Plateau 3E fish, Anabarilius grahami (Regan), and its evolutionary and genetic applications.</title>
        <authorList>
            <person name="Jiang W."/>
        </authorList>
    </citation>
    <scope>NUCLEOTIDE SEQUENCE [LARGE SCALE GENOMIC DNA]</scope>
    <source>
        <strain evidence="2">AG-KIZ</strain>
        <tissue evidence="2">Muscle</tissue>
    </source>
</reference>
<feature type="region of interest" description="Disordered" evidence="1">
    <location>
        <begin position="1"/>
        <end position="32"/>
    </location>
</feature>
<sequence length="113" mass="12600">MQQQEKTTSVHDADPWLANASSASASGQQDADNINEVRASMFVKGMTTERLPPTRDALYFHIQCSHFQALVWRQAHLQQPVLPPLETMGWKTEGNSLIPQLMSLPPVPDACEE</sequence>
<accession>A0A3N0Y8C3</accession>
<dbReference type="OrthoDB" id="8943726at2759"/>
<gene>
    <name evidence="2" type="ORF">DPX16_23699</name>
</gene>
<name>A0A3N0Y8C3_ANAGA</name>